<organism evidence="3 4">
    <name type="scientific">Denticeps clupeoides</name>
    <name type="common">denticle herring</name>
    <dbReference type="NCBI Taxonomy" id="299321"/>
    <lineage>
        <taxon>Eukaryota</taxon>
        <taxon>Metazoa</taxon>
        <taxon>Chordata</taxon>
        <taxon>Craniata</taxon>
        <taxon>Vertebrata</taxon>
        <taxon>Euteleostomi</taxon>
        <taxon>Actinopterygii</taxon>
        <taxon>Neopterygii</taxon>
        <taxon>Teleostei</taxon>
        <taxon>Clupei</taxon>
        <taxon>Clupeiformes</taxon>
        <taxon>Denticipitoidei</taxon>
        <taxon>Denticipitidae</taxon>
        <taxon>Denticeps</taxon>
    </lineage>
</organism>
<protein>
    <recommendedName>
        <fullName evidence="2">WKF domain-containing protein</fullName>
    </recommendedName>
</protein>
<dbReference type="Ensembl" id="ENSDCDT00010008362.1">
    <property type="protein sequence ID" value="ENSDCDP00010007974.1"/>
    <property type="gene ID" value="ENSDCDG00010003562.1"/>
</dbReference>
<dbReference type="AlphaFoldDB" id="A0AAY4AGH7"/>
<proteinExistence type="predicted"/>
<evidence type="ECO:0000313" key="3">
    <source>
        <dbReference type="Ensembl" id="ENSDCDP00010007974.1"/>
    </source>
</evidence>
<evidence type="ECO:0000256" key="1">
    <source>
        <dbReference type="SAM" id="MobiDB-lite"/>
    </source>
</evidence>
<dbReference type="Proteomes" id="UP000694580">
    <property type="component" value="Chromosome 2"/>
</dbReference>
<sequence>MPKSKARHVQPDEALSIKKSKTSKLKEKSLNGKGKKRKIEDVQVLDSGAKPARILNKTEQPESKKKKKKKDPEIIEDEGSLPGSPEQRRQVEGEEDLSPEERRVLERKMKKILKKEEKKRLKEQGIRPKKHEKVTAAQQALQYLRCWHANRDEWRFQKTRQTWLLRHMYDPDQVADDIFSVLLLYLEDLRGAARDLTVQKAESLVREEEGADPDDPETQRRIQRAREICQLLS</sequence>
<evidence type="ECO:0000259" key="2">
    <source>
        <dbReference type="Pfam" id="PF10180"/>
    </source>
</evidence>
<name>A0AAY4AGH7_9TELE</name>
<dbReference type="PANTHER" id="PTHR22306:SF2">
    <property type="entry name" value="CHROMOSOME 7 OPEN READING FRAME 50"/>
    <property type="match status" value="1"/>
</dbReference>
<feature type="domain" description="WKF" evidence="2">
    <location>
        <begin position="142"/>
        <end position="203"/>
    </location>
</feature>
<accession>A0AAY4AGH7</accession>
<dbReference type="Pfam" id="PF10180">
    <property type="entry name" value="WKF"/>
    <property type="match status" value="1"/>
</dbReference>
<keyword evidence="4" id="KW-1185">Reference proteome</keyword>
<evidence type="ECO:0000313" key="4">
    <source>
        <dbReference type="Proteomes" id="UP000694580"/>
    </source>
</evidence>
<dbReference type="InterPro" id="IPR019327">
    <property type="entry name" value="WKF"/>
</dbReference>
<reference evidence="3 4" key="1">
    <citation type="submission" date="2020-06" db="EMBL/GenBank/DDBJ databases">
        <authorList>
            <consortium name="Wellcome Sanger Institute Data Sharing"/>
        </authorList>
    </citation>
    <scope>NUCLEOTIDE SEQUENCE [LARGE SCALE GENOMIC DNA]</scope>
</reference>
<gene>
    <name evidence="3" type="primary">c2h7orf50</name>
</gene>
<dbReference type="GeneTree" id="ENSGT00390000017838"/>
<dbReference type="PANTHER" id="PTHR22306">
    <property type="entry name" value="CHROMOSOME 7 OPEN READING FRAME 50"/>
    <property type="match status" value="1"/>
</dbReference>
<dbReference type="CTD" id="84310"/>
<reference evidence="3" key="3">
    <citation type="submission" date="2025-09" db="UniProtKB">
        <authorList>
            <consortium name="Ensembl"/>
        </authorList>
    </citation>
    <scope>IDENTIFICATION</scope>
</reference>
<feature type="region of interest" description="Disordered" evidence="1">
    <location>
        <begin position="1"/>
        <end position="103"/>
    </location>
</feature>
<reference evidence="3" key="2">
    <citation type="submission" date="2025-08" db="UniProtKB">
        <authorList>
            <consortium name="Ensembl"/>
        </authorList>
    </citation>
    <scope>IDENTIFICATION</scope>
</reference>